<evidence type="ECO:0000256" key="1">
    <source>
        <dbReference type="ARBA" id="ARBA00004141"/>
    </source>
</evidence>
<dbReference type="AlphaFoldDB" id="A0A212EXG0"/>
<evidence type="ECO:0000256" key="5">
    <source>
        <dbReference type="SAM" id="Phobius"/>
    </source>
</evidence>
<evidence type="ECO:0000256" key="3">
    <source>
        <dbReference type="ARBA" id="ARBA00022989"/>
    </source>
</evidence>
<dbReference type="STRING" id="278856.A0A212EXG0"/>
<dbReference type="Proteomes" id="UP000007151">
    <property type="component" value="Unassembled WGS sequence"/>
</dbReference>
<dbReference type="PANTHER" id="PTHR11785">
    <property type="entry name" value="AMINO ACID TRANSPORTER"/>
    <property type="match status" value="1"/>
</dbReference>
<dbReference type="Gene3D" id="1.20.1740.10">
    <property type="entry name" value="Amino acid/polyamine transporter I"/>
    <property type="match status" value="1"/>
</dbReference>
<name>A0A212EXG0_DANPL</name>
<keyword evidence="2 5" id="KW-0812">Transmembrane</keyword>
<reference evidence="6 7" key="1">
    <citation type="journal article" date="2011" name="Cell">
        <title>The monarch butterfly genome yields insights into long-distance migration.</title>
        <authorList>
            <person name="Zhan S."/>
            <person name="Merlin C."/>
            <person name="Boore J.L."/>
            <person name="Reppert S.M."/>
        </authorList>
    </citation>
    <scope>NUCLEOTIDE SEQUENCE [LARGE SCALE GENOMIC DNA]</scope>
    <source>
        <strain evidence="6">F-2</strain>
    </source>
</reference>
<protein>
    <submittedName>
        <fullName evidence="6">Cationic amino acid transporter</fullName>
    </submittedName>
</protein>
<keyword evidence="4 5" id="KW-0472">Membrane</keyword>
<dbReference type="InterPro" id="IPR002293">
    <property type="entry name" value="AA/rel_permease1"/>
</dbReference>
<comment type="subcellular location">
    <subcellularLocation>
        <location evidence="1">Membrane</location>
        <topology evidence="1">Multi-pass membrane protein</topology>
    </subcellularLocation>
</comment>
<evidence type="ECO:0000256" key="4">
    <source>
        <dbReference type="ARBA" id="ARBA00023136"/>
    </source>
</evidence>
<accession>A0A212EXG0</accession>
<evidence type="ECO:0000256" key="2">
    <source>
        <dbReference type="ARBA" id="ARBA00022692"/>
    </source>
</evidence>
<sequence length="258" mass="28154">MKNKTKQAEELTAFTRGNIFDIDNEIQRLNNLTKMSEEALSRPRIVQKEIIPEHLDKAKKTFHLLKTELHGLIQSLFPHASDQMMDVMGVRVSLHVQVFIMTYINITSVKLFVKVQNIFGVCKVFACLIVIGGGIYEIAKGNTENLSKGFEGSTNSAGGIALALYSGLWAYDGWNSVTVVTEEIINPGVNVPLSISIAVPLITGLYVFMNVAYMTVLSYSEMISVPAVAVAFGARVLGPFSFIIPLGVAIATFGCAMS</sequence>
<comment type="caution">
    <text evidence="6">The sequence shown here is derived from an EMBL/GenBank/DDBJ whole genome shotgun (WGS) entry which is preliminary data.</text>
</comment>
<keyword evidence="7" id="KW-1185">Reference proteome</keyword>
<dbReference type="KEGG" id="dpl:KGM_214745A"/>
<feature type="non-terminal residue" evidence="6">
    <location>
        <position position="258"/>
    </location>
</feature>
<dbReference type="InParanoid" id="A0A212EXG0"/>
<dbReference type="GO" id="GO:0016020">
    <property type="term" value="C:membrane"/>
    <property type="evidence" value="ECO:0007669"/>
    <property type="project" value="UniProtKB-SubCell"/>
</dbReference>
<dbReference type="InterPro" id="IPR050598">
    <property type="entry name" value="AminoAcid_Transporter"/>
</dbReference>
<feature type="transmembrane region" description="Helical" evidence="5">
    <location>
        <begin position="240"/>
        <end position="257"/>
    </location>
</feature>
<evidence type="ECO:0000313" key="7">
    <source>
        <dbReference type="Proteomes" id="UP000007151"/>
    </source>
</evidence>
<dbReference type="EMBL" id="AGBW02011765">
    <property type="protein sequence ID" value="OWR46173.1"/>
    <property type="molecule type" value="Genomic_DNA"/>
</dbReference>
<gene>
    <name evidence="6" type="ORF">KGM_214745A</name>
</gene>
<evidence type="ECO:0000313" key="6">
    <source>
        <dbReference type="EMBL" id="OWR46173.1"/>
    </source>
</evidence>
<dbReference type="GO" id="GO:0015179">
    <property type="term" value="F:L-amino acid transmembrane transporter activity"/>
    <property type="evidence" value="ECO:0007669"/>
    <property type="project" value="TreeGrafter"/>
</dbReference>
<proteinExistence type="predicted"/>
<dbReference type="PANTHER" id="PTHR11785:SF514">
    <property type="entry name" value="B(0,+)-TYPE AMINO ACID TRANSPORTER 1-LIKE PROTEIN"/>
    <property type="match status" value="1"/>
</dbReference>
<feature type="transmembrane region" description="Helical" evidence="5">
    <location>
        <begin position="118"/>
        <end position="138"/>
    </location>
</feature>
<feature type="transmembrane region" description="Helical" evidence="5">
    <location>
        <begin position="191"/>
        <end position="209"/>
    </location>
</feature>
<keyword evidence="3 5" id="KW-1133">Transmembrane helix</keyword>
<organism evidence="6 7">
    <name type="scientific">Danaus plexippus plexippus</name>
    <dbReference type="NCBI Taxonomy" id="278856"/>
    <lineage>
        <taxon>Eukaryota</taxon>
        <taxon>Metazoa</taxon>
        <taxon>Ecdysozoa</taxon>
        <taxon>Arthropoda</taxon>
        <taxon>Hexapoda</taxon>
        <taxon>Insecta</taxon>
        <taxon>Pterygota</taxon>
        <taxon>Neoptera</taxon>
        <taxon>Endopterygota</taxon>
        <taxon>Lepidoptera</taxon>
        <taxon>Glossata</taxon>
        <taxon>Ditrysia</taxon>
        <taxon>Papilionoidea</taxon>
        <taxon>Nymphalidae</taxon>
        <taxon>Danainae</taxon>
        <taxon>Danaini</taxon>
        <taxon>Danaina</taxon>
        <taxon>Danaus</taxon>
        <taxon>Danaus</taxon>
    </lineage>
</organism>
<dbReference type="Pfam" id="PF13520">
    <property type="entry name" value="AA_permease_2"/>
    <property type="match status" value="1"/>
</dbReference>